<organism evidence="6 7">
    <name type="scientific">Roseibium aggregatum</name>
    <dbReference type="NCBI Taxonomy" id="187304"/>
    <lineage>
        <taxon>Bacteria</taxon>
        <taxon>Pseudomonadati</taxon>
        <taxon>Pseudomonadota</taxon>
        <taxon>Alphaproteobacteria</taxon>
        <taxon>Hyphomicrobiales</taxon>
        <taxon>Stappiaceae</taxon>
        <taxon>Roseibium</taxon>
    </lineage>
</organism>
<feature type="domain" description="HTH lysR-type" evidence="5">
    <location>
        <begin position="7"/>
        <end position="64"/>
    </location>
</feature>
<evidence type="ECO:0000259" key="5">
    <source>
        <dbReference type="PROSITE" id="PS50931"/>
    </source>
</evidence>
<evidence type="ECO:0000256" key="1">
    <source>
        <dbReference type="ARBA" id="ARBA00009437"/>
    </source>
</evidence>
<dbReference type="Pfam" id="PF03466">
    <property type="entry name" value="LysR_substrate"/>
    <property type="match status" value="1"/>
</dbReference>
<dbReference type="GO" id="GO:0003677">
    <property type="term" value="F:DNA binding"/>
    <property type="evidence" value="ECO:0007669"/>
    <property type="project" value="UniProtKB-KW"/>
</dbReference>
<proteinExistence type="inferred from homology"/>
<evidence type="ECO:0000256" key="4">
    <source>
        <dbReference type="ARBA" id="ARBA00023163"/>
    </source>
</evidence>
<gene>
    <name evidence="6" type="ORF">HK439_07025</name>
</gene>
<reference evidence="6" key="1">
    <citation type="submission" date="2020-05" db="EMBL/GenBank/DDBJ databases">
        <title>Identification of trans-AT polyketide cluster in two marine bacteria, producers of a novel glutaramide-containing polyketide sesbanimide D and analogs.</title>
        <authorList>
            <person name="Kacar D."/>
            <person name="Rodriguez P."/>
            <person name="Canedo L."/>
            <person name="Gonzalez E."/>
            <person name="Galan B."/>
            <person name="De La Calle F."/>
            <person name="Garcia J.L."/>
        </authorList>
    </citation>
    <scope>NUCLEOTIDE SEQUENCE</scope>
    <source>
        <strain evidence="6">PHM038</strain>
    </source>
</reference>
<evidence type="ECO:0000256" key="2">
    <source>
        <dbReference type="ARBA" id="ARBA00023015"/>
    </source>
</evidence>
<keyword evidence="4" id="KW-0804">Transcription</keyword>
<dbReference type="GO" id="GO:0003700">
    <property type="term" value="F:DNA-binding transcription factor activity"/>
    <property type="evidence" value="ECO:0007669"/>
    <property type="project" value="InterPro"/>
</dbReference>
<dbReference type="CDD" id="cd08440">
    <property type="entry name" value="PBP2_LTTR_like_4"/>
    <property type="match status" value="1"/>
</dbReference>
<dbReference type="PANTHER" id="PTHR30419">
    <property type="entry name" value="HTH-TYPE TRANSCRIPTIONAL REGULATOR YBHD"/>
    <property type="match status" value="1"/>
</dbReference>
<dbReference type="Gene3D" id="3.40.190.290">
    <property type="match status" value="1"/>
</dbReference>
<evidence type="ECO:0000313" key="7">
    <source>
        <dbReference type="Proteomes" id="UP000598467"/>
    </source>
</evidence>
<evidence type="ECO:0000313" key="6">
    <source>
        <dbReference type="EMBL" id="MBD1546009.1"/>
    </source>
</evidence>
<dbReference type="Gene3D" id="1.10.10.10">
    <property type="entry name" value="Winged helix-like DNA-binding domain superfamily/Winged helix DNA-binding domain"/>
    <property type="match status" value="1"/>
</dbReference>
<dbReference type="PROSITE" id="PS50931">
    <property type="entry name" value="HTH_LYSR"/>
    <property type="match status" value="1"/>
</dbReference>
<dbReference type="GO" id="GO:0005829">
    <property type="term" value="C:cytosol"/>
    <property type="evidence" value="ECO:0007669"/>
    <property type="project" value="TreeGrafter"/>
</dbReference>
<dbReference type="SUPFAM" id="SSF53850">
    <property type="entry name" value="Periplasmic binding protein-like II"/>
    <property type="match status" value="1"/>
</dbReference>
<dbReference type="Pfam" id="PF00126">
    <property type="entry name" value="HTH_1"/>
    <property type="match status" value="1"/>
</dbReference>
<dbReference type="PANTHER" id="PTHR30419:SF8">
    <property type="entry name" value="NITROGEN ASSIMILATION TRANSCRIPTIONAL ACTIVATOR-RELATED"/>
    <property type="match status" value="1"/>
</dbReference>
<accession>A0A926S949</accession>
<keyword evidence="2" id="KW-0805">Transcription regulation</keyword>
<dbReference type="Proteomes" id="UP000598467">
    <property type="component" value="Unassembled WGS sequence"/>
</dbReference>
<protein>
    <submittedName>
        <fullName evidence="6">LysR family transcriptional regulator</fullName>
    </submittedName>
</protein>
<dbReference type="SUPFAM" id="SSF46785">
    <property type="entry name" value="Winged helix' DNA-binding domain"/>
    <property type="match status" value="1"/>
</dbReference>
<dbReference type="AlphaFoldDB" id="A0A926S949"/>
<dbReference type="InterPro" id="IPR036388">
    <property type="entry name" value="WH-like_DNA-bd_sf"/>
</dbReference>
<dbReference type="InterPro" id="IPR000847">
    <property type="entry name" value="LysR_HTH_N"/>
</dbReference>
<sequence>MHIETRLTLKQLRAFVAVYRLGKLADAADELGVSLSAVSALIRQIEETLNTRLFDRSTRTLAPTRAADEAFGIAERILQDVVTLGSNFRDLSEGSRGRVHLAATPATAATLLPGTARRFARRYGNIQLVLDDCAPSQFLPHIVSERVEMGIGTPAPAGAGCDNRLILSDALQVVCAEDHPFAVRDEVPWRDLADVQLITFRGGPYGVRDLVDRTLMHVGAQPDVAHEVGFLETAAWMAASGLGVAILPAALAATHRHQGLATRPLVAPEVSRSIALVTKKGRSLSPACKLFVDMVVEDIGNVG</sequence>
<dbReference type="InterPro" id="IPR005119">
    <property type="entry name" value="LysR_subst-bd"/>
</dbReference>
<dbReference type="EMBL" id="JABFCZ010000006">
    <property type="protein sequence ID" value="MBD1546009.1"/>
    <property type="molecule type" value="Genomic_DNA"/>
</dbReference>
<dbReference type="InterPro" id="IPR050950">
    <property type="entry name" value="HTH-type_LysR_regulators"/>
</dbReference>
<evidence type="ECO:0000256" key="3">
    <source>
        <dbReference type="ARBA" id="ARBA00023125"/>
    </source>
</evidence>
<dbReference type="RefSeq" id="WP_190290676.1">
    <property type="nucleotide sequence ID" value="NZ_JABFCZ010000006.1"/>
</dbReference>
<comment type="caution">
    <text evidence="6">The sequence shown here is derived from an EMBL/GenBank/DDBJ whole genome shotgun (WGS) entry which is preliminary data.</text>
</comment>
<dbReference type="InterPro" id="IPR036390">
    <property type="entry name" value="WH_DNA-bd_sf"/>
</dbReference>
<name>A0A926S949_9HYPH</name>
<keyword evidence="3" id="KW-0238">DNA-binding</keyword>
<comment type="similarity">
    <text evidence="1">Belongs to the LysR transcriptional regulatory family.</text>
</comment>